<comment type="caution">
    <text evidence="3">The sequence shown here is derived from an EMBL/GenBank/DDBJ whole genome shotgun (WGS) entry which is preliminary data.</text>
</comment>
<dbReference type="Proteomes" id="UP001185755">
    <property type="component" value="Unassembled WGS sequence"/>
</dbReference>
<feature type="signal peptide" evidence="2">
    <location>
        <begin position="1"/>
        <end position="17"/>
    </location>
</feature>
<keyword evidence="1" id="KW-0812">Transmembrane</keyword>
<keyword evidence="2" id="KW-0732">Signal</keyword>
<dbReference type="Pfam" id="PF26137">
    <property type="entry name" value="Toxin_SdpC"/>
    <property type="match status" value="1"/>
</dbReference>
<organism evidence="3 4">
    <name type="scientific">Rhodococcoides yunnanense</name>
    <dbReference type="NCBI Taxonomy" id="278209"/>
    <lineage>
        <taxon>Bacteria</taxon>
        <taxon>Bacillati</taxon>
        <taxon>Actinomycetota</taxon>
        <taxon>Actinomycetes</taxon>
        <taxon>Mycobacteriales</taxon>
        <taxon>Nocardiaceae</taxon>
        <taxon>Rhodococcoides</taxon>
    </lineage>
</organism>
<keyword evidence="1" id="KW-0472">Membrane</keyword>
<keyword evidence="1" id="KW-1133">Transmembrane helix</keyword>
<evidence type="ECO:0000256" key="2">
    <source>
        <dbReference type="SAM" id="SignalP"/>
    </source>
</evidence>
<keyword evidence="4" id="KW-1185">Reference proteome</keyword>
<dbReference type="EMBL" id="JAWLJX010000003">
    <property type="protein sequence ID" value="MDV6261948.1"/>
    <property type="molecule type" value="Genomic_DNA"/>
</dbReference>
<feature type="transmembrane region" description="Helical" evidence="1">
    <location>
        <begin position="159"/>
        <end position="180"/>
    </location>
</feature>
<accession>A0ABU4BCM2</accession>
<feature type="chain" id="PRO_5047022927" evidence="2">
    <location>
        <begin position="18"/>
        <end position="205"/>
    </location>
</feature>
<evidence type="ECO:0000256" key="1">
    <source>
        <dbReference type="SAM" id="Phobius"/>
    </source>
</evidence>
<gene>
    <name evidence="3" type="ORF">R3P96_11390</name>
</gene>
<dbReference type="InterPro" id="IPR023888">
    <property type="entry name" value="SdpC-like"/>
</dbReference>
<dbReference type="RefSeq" id="WP_317564457.1">
    <property type="nucleotide sequence ID" value="NZ_JAWLJX010000003.1"/>
</dbReference>
<sequence>MFAVAIFGFLGSSQAAAEPTDSADQVETTGTEVLTKYSSGDIIKLLLAGQGPAADANPGLIRYLGFDPEKPITEPEALDALVSEYLAFDPSFDSTVRPDLSSGDPLKAESGLVTFTESFQAFLAEKGQQVPDAPQSRGCGAGAQVCFTAYAVVLANAALYANVAVATLAVATLAFGFFYLMDGTAADATEIERTTFIANLTSAME</sequence>
<evidence type="ECO:0000313" key="3">
    <source>
        <dbReference type="EMBL" id="MDV6261948.1"/>
    </source>
</evidence>
<reference evidence="3 4" key="1">
    <citation type="submission" date="2023-10" db="EMBL/GenBank/DDBJ databases">
        <title>Development of a sustainable strategy for remediation of hydrocarbon-contaminated territories based on the waste exchange concept.</title>
        <authorList>
            <person name="Krivoruchko A."/>
        </authorList>
    </citation>
    <scope>NUCLEOTIDE SEQUENCE [LARGE SCALE GENOMIC DNA]</scope>
    <source>
        <strain evidence="3 4">IEGM 1323</strain>
    </source>
</reference>
<protein>
    <submittedName>
        <fullName evidence="3">Uncharacterized protein</fullName>
    </submittedName>
</protein>
<evidence type="ECO:0000313" key="4">
    <source>
        <dbReference type="Proteomes" id="UP001185755"/>
    </source>
</evidence>
<proteinExistence type="predicted"/>
<name>A0ABU4BCM2_9NOCA</name>